<gene>
    <name evidence="4" type="ORF">HMPREF9194_01578</name>
</gene>
<feature type="binding site" evidence="3">
    <location>
        <position position="123"/>
    </location>
    <ligand>
        <name>a divalent metal cation</name>
        <dbReference type="ChEBI" id="CHEBI:60240"/>
        <label>2</label>
    </ligand>
</feature>
<feature type="binding site" evidence="3">
    <location>
        <position position="147"/>
    </location>
    <ligand>
        <name>a divalent metal cation</name>
        <dbReference type="ChEBI" id="CHEBI:60240"/>
        <label>2</label>
    </ligand>
</feature>
<accession>S3K164</accession>
<dbReference type="PANTHER" id="PTHR46124">
    <property type="entry name" value="D-AMINOACYL-TRNA DEACYLASE"/>
    <property type="match status" value="1"/>
</dbReference>
<dbReference type="GO" id="GO:0046872">
    <property type="term" value="F:metal ion binding"/>
    <property type="evidence" value="ECO:0007669"/>
    <property type="project" value="UniProtKB-KW"/>
</dbReference>
<name>S3K164_TREMA</name>
<keyword evidence="3" id="KW-0479">Metal-binding</keyword>
<feature type="binding site" evidence="3">
    <location>
        <position position="9"/>
    </location>
    <ligand>
        <name>a divalent metal cation</name>
        <dbReference type="ChEBI" id="CHEBI:60240"/>
        <label>1</label>
    </ligand>
</feature>
<dbReference type="STRING" id="1125699.HMPREF9194_01578"/>
<evidence type="ECO:0000256" key="2">
    <source>
        <dbReference type="ARBA" id="ARBA00022801"/>
    </source>
</evidence>
<comment type="caution">
    <text evidence="4">The sequence shown here is derived from an EMBL/GenBank/DDBJ whole genome shotgun (WGS) entry which is preliminary data.</text>
</comment>
<sequence>MIFADAHLHITDLAFWRPLSDGQDISPVCSCAHSEDEWNRLLRVAENYPGLVLRSAGVHPQNPDKKHMAFVLGALEKNEADAIGETGFDLYSDEFSSRVKEQEEVWALQLEAAQRYEKPMVIHCRRALDRIFRDAKKLAKLKSVVFHSFAGSDTEALSLIKRGVNAHFSFGKPLLNGNKRALRCAAHLPFDLLLAETDAPWQTLKGETATDPADIKKVYEKIASLRGENPAAVCERLYKNFKNAYGLV</sequence>
<evidence type="ECO:0000313" key="4">
    <source>
        <dbReference type="EMBL" id="EPF31235.1"/>
    </source>
</evidence>
<reference evidence="4 5" key="1">
    <citation type="submission" date="2013-04" db="EMBL/GenBank/DDBJ databases">
        <title>The Genome Sequence of Treponema maltophilum ATCC 51939.</title>
        <authorList>
            <consortium name="The Broad Institute Genomics Platform"/>
            <person name="Earl A."/>
            <person name="Ward D."/>
            <person name="Feldgarden M."/>
            <person name="Gevers D."/>
            <person name="Leonetti C."/>
            <person name="Blanton J.M."/>
            <person name="Dewhirst F.E."/>
            <person name="Izard J."/>
            <person name="Walker B."/>
            <person name="Young S."/>
            <person name="Zeng Q."/>
            <person name="Gargeya S."/>
            <person name="Fitzgerald M."/>
            <person name="Haas B."/>
            <person name="Abouelleil A."/>
            <person name="Allen A.W."/>
            <person name="Alvarado L."/>
            <person name="Arachchi H.M."/>
            <person name="Berlin A.M."/>
            <person name="Chapman S.B."/>
            <person name="Gainer-Dewar J."/>
            <person name="Goldberg J."/>
            <person name="Griggs A."/>
            <person name="Gujja S."/>
            <person name="Hansen M."/>
            <person name="Howarth C."/>
            <person name="Imamovic A."/>
            <person name="Ireland A."/>
            <person name="Larimer J."/>
            <person name="McCowan C."/>
            <person name="Murphy C."/>
            <person name="Pearson M."/>
            <person name="Poon T.W."/>
            <person name="Priest M."/>
            <person name="Roberts A."/>
            <person name="Saif S."/>
            <person name="Shea T."/>
            <person name="Sisk P."/>
            <person name="Sykes S."/>
            <person name="Wortman J."/>
            <person name="Nusbaum C."/>
            <person name="Birren B."/>
        </authorList>
    </citation>
    <scope>NUCLEOTIDE SEQUENCE [LARGE SCALE GENOMIC DNA]</scope>
    <source>
        <strain evidence="4 5">ATCC 51939</strain>
    </source>
</reference>
<dbReference type="CDD" id="cd01310">
    <property type="entry name" value="TatD_DNAse"/>
    <property type="match status" value="1"/>
</dbReference>
<feature type="binding site" evidence="3">
    <location>
        <position position="85"/>
    </location>
    <ligand>
        <name>a divalent metal cation</name>
        <dbReference type="ChEBI" id="CHEBI:60240"/>
        <label>1</label>
    </ligand>
</feature>
<keyword evidence="5" id="KW-1185">Reference proteome</keyword>
<dbReference type="AlphaFoldDB" id="S3K164"/>
<proteinExistence type="inferred from homology"/>
<dbReference type="InterPro" id="IPR018228">
    <property type="entry name" value="DNase_TatD-rel_CS"/>
</dbReference>
<organism evidence="4 5">
    <name type="scientific">Treponema maltophilum ATCC 51939</name>
    <dbReference type="NCBI Taxonomy" id="1125699"/>
    <lineage>
        <taxon>Bacteria</taxon>
        <taxon>Pseudomonadati</taxon>
        <taxon>Spirochaetota</taxon>
        <taxon>Spirochaetia</taxon>
        <taxon>Spirochaetales</taxon>
        <taxon>Treponemataceae</taxon>
        <taxon>Treponema</taxon>
    </lineage>
</organism>
<feature type="binding site" evidence="3">
    <location>
        <position position="198"/>
    </location>
    <ligand>
        <name>a divalent metal cation</name>
        <dbReference type="ChEBI" id="CHEBI:60240"/>
        <label>1</label>
    </ligand>
</feature>
<keyword evidence="2 4" id="KW-0378">Hydrolase</keyword>
<evidence type="ECO:0000256" key="1">
    <source>
        <dbReference type="ARBA" id="ARBA00009275"/>
    </source>
</evidence>
<dbReference type="RefSeq" id="WP_016525846.1">
    <property type="nucleotide sequence ID" value="NZ_KE332518.1"/>
</dbReference>
<dbReference type="SUPFAM" id="SSF51556">
    <property type="entry name" value="Metallo-dependent hydrolases"/>
    <property type="match status" value="1"/>
</dbReference>
<dbReference type="eggNOG" id="COG0084">
    <property type="taxonomic scope" value="Bacteria"/>
</dbReference>
<evidence type="ECO:0000313" key="5">
    <source>
        <dbReference type="Proteomes" id="UP000014541"/>
    </source>
</evidence>
<dbReference type="PANTHER" id="PTHR46124:SF2">
    <property type="entry name" value="D-AMINOACYL-TRNA DEACYLASE"/>
    <property type="match status" value="1"/>
</dbReference>
<dbReference type="Proteomes" id="UP000014541">
    <property type="component" value="Unassembled WGS sequence"/>
</dbReference>
<dbReference type="EMBL" id="ATFF01000006">
    <property type="protein sequence ID" value="EPF31235.1"/>
    <property type="molecule type" value="Genomic_DNA"/>
</dbReference>
<dbReference type="OrthoDB" id="356365at2"/>
<dbReference type="PROSITE" id="PS01090">
    <property type="entry name" value="TATD_2"/>
    <property type="match status" value="1"/>
</dbReference>
<dbReference type="GO" id="GO:0016788">
    <property type="term" value="F:hydrolase activity, acting on ester bonds"/>
    <property type="evidence" value="ECO:0007669"/>
    <property type="project" value="InterPro"/>
</dbReference>
<dbReference type="InterPro" id="IPR001130">
    <property type="entry name" value="TatD-like"/>
</dbReference>
<dbReference type="Pfam" id="PF01026">
    <property type="entry name" value="TatD_DNase"/>
    <property type="match status" value="1"/>
</dbReference>
<dbReference type="HOGENOM" id="CLU_1019195_0_0_12"/>
<evidence type="ECO:0000256" key="3">
    <source>
        <dbReference type="PIRSR" id="PIRSR005902-1"/>
    </source>
</evidence>
<dbReference type="InterPro" id="IPR032466">
    <property type="entry name" value="Metal_Hydrolase"/>
</dbReference>
<dbReference type="PIRSF" id="PIRSF005902">
    <property type="entry name" value="DNase_TatD"/>
    <property type="match status" value="1"/>
</dbReference>
<dbReference type="Gene3D" id="3.20.20.140">
    <property type="entry name" value="Metal-dependent hydrolases"/>
    <property type="match status" value="1"/>
</dbReference>
<dbReference type="PATRIC" id="fig|1125699.3.peg.1589"/>
<comment type="similarity">
    <text evidence="1">Belongs to the metallo-dependent hydrolases superfamily. TatD-type hydrolase family.</text>
</comment>
<protein>
    <submittedName>
        <fullName evidence="4">TatD family hydrolase</fullName>
    </submittedName>
</protein>
<feature type="binding site" evidence="3">
    <location>
        <position position="7"/>
    </location>
    <ligand>
        <name>a divalent metal cation</name>
        <dbReference type="ChEBI" id="CHEBI:60240"/>
        <label>1</label>
    </ligand>
</feature>